<feature type="region of interest" description="Disordered" evidence="1">
    <location>
        <begin position="36"/>
        <end position="55"/>
    </location>
</feature>
<dbReference type="RefSeq" id="WP_258791182.1">
    <property type="nucleotide sequence ID" value="NZ_JANUGQ010000050.1"/>
</dbReference>
<name>A0ABT2CTF9_9ACTN</name>
<keyword evidence="2" id="KW-0812">Transmembrane</keyword>
<evidence type="ECO:0008006" key="6">
    <source>
        <dbReference type="Google" id="ProtNLM"/>
    </source>
</evidence>
<keyword evidence="2" id="KW-1133">Transmembrane helix</keyword>
<evidence type="ECO:0000256" key="1">
    <source>
        <dbReference type="SAM" id="MobiDB-lite"/>
    </source>
</evidence>
<proteinExistence type="predicted"/>
<keyword evidence="5" id="KW-1185">Reference proteome</keyword>
<sequence length="195" mass="19269">MRASRALAVAVTACAAIGLSAPLAAAAPFGGDPHGGGIGGDGNVPTHVTISPNPVHQGGTLAVSVQGCRRGGAVWSNAFPKTALSLNSSGHSAATPRIYDHARPGQYTLSVRCNDSNNGNNNGNNNGGFGGDGGNNQIVTRTFRVIEGRGAQGGLGGSMAPSSTEMAIGAGLVGTAAIGGGLFISRRRRLIGGNV</sequence>
<comment type="caution">
    <text evidence="4">The sequence shown here is derived from an EMBL/GenBank/DDBJ whole genome shotgun (WGS) entry which is preliminary data.</text>
</comment>
<gene>
    <name evidence="4" type="ORF">NX801_30345</name>
</gene>
<evidence type="ECO:0000313" key="5">
    <source>
        <dbReference type="Proteomes" id="UP001431313"/>
    </source>
</evidence>
<feature type="chain" id="PRO_5047332856" description="Integral membrane protein" evidence="3">
    <location>
        <begin position="27"/>
        <end position="195"/>
    </location>
</feature>
<evidence type="ECO:0000256" key="2">
    <source>
        <dbReference type="SAM" id="Phobius"/>
    </source>
</evidence>
<feature type="signal peptide" evidence="3">
    <location>
        <begin position="1"/>
        <end position="26"/>
    </location>
</feature>
<reference evidence="4" key="1">
    <citation type="submission" date="2022-08" db="EMBL/GenBank/DDBJ databases">
        <authorList>
            <person name="Somphong A."/>
            <person name="Phongsopitanun W."/>
        </authorList>
    </citation>
    <scope>NUCLEOTIDE SEQUENCE</scope>
    <source>
        <strain evidence="4">LP05-1</strain>
    </source>
</reference>
<protein>
    <recommendedName>
        <fullName evidence="6">Integral membrane protein</fullName>
    </recommendedName>
</protein>
<dbReference type="EMBL" id="JANUGQ010000050">
    <property type="protein sequence ID" value="MCS0639859.1"/>
    <property type="molecule type" value="Genomic_DNA"/>
</dbReference>
<keyword evidence="2" id="KW-0472">Membrane</keyword>
<evidence type="ECO:0000313" key="4">
    <source>
        <dbReference type="EMBL" id="MCS0639859.1"/>
    </source>
</evidence>
<keyword evidence="3" id="KW-0732">Signal</keyword>
<feature type="transmembrane region" description="Helical" evidence="2">
    <location>
        <begin position="166"/>
        <end position="184"/>
    </location>
</feature>
<dbReference type="Proteomes" id="UP001431313">
    <property type="component" value="Unassembled WGS sequence"/>
</dbReference>
<accession>A0ABT2CTF9</accession>
<organism evidence="4 5">
    <name type="scientific">Streptomyces pyxinae</name>
    <dbReference type="NCBI Taxonomy" id="2970734"/>
    <lineage>
        <taxon>Bacteria</taxon>
        <taxon>Bacillati</taxon>
        <taxon>Actinomycetota</taxon>
        <taxon>Actinomycetes</taxon>
        <taxon>Kitasatosporales</taxon>
        <taxon>Streptomycetaceae</taxon>
        <taxon>Streptomyces</taxon>
    </lineage>
</organism>
<evidence type="ECO:0000256" key="3">
    <source>
        <dbReference type="SAM" id="SignalP"/>
    </source>
</evidence>